<gene>
    <name evidence="2" type="ORF">GTQ45_14015</name>
</gene>
<feature type="domain" description="MaoC-like" evidence="1">
    <location>
        <begin position="12"/>
        <end position="128"/>
    </location>
</feature>
<dbReference type="RefSeq" id="WP_027840664.1">
    <property type="nucleotide sequence ID" value="NZ_BMHN01000001.1"/>
</dbReference>
<dbReference type="EMBL" id="WXYQ01000012">
    <property type="protein sequence ID" value="NBG96850.1"/>
    <property type="molecule type" value="Genomic_DNA"/>
</dbReference>
<name>A0A845QFE6_9HYPH</name>
<dbReference type="InterPro" id="IPR052342">
    <property type="entry name" value="MCH/BMMD"/>
</dbReference>
<dbReference type="Gene3D" id="3.10.129.10">
    <property type="entry name" value="Hotdog Thioesterase"/>
    <property type="match status" value="1"/>
</dbReference>
<proteinExistence type="predicted"/>
<dbReference type="PANTHER" id="PTHR43664:SF1">
    <property type="entry name" value="BETA-METHYLMALYL-COA DEHYDRATASE"/>
    <property type="match status" value="1"/>
</dbReference>
<keyword evidence="3" id="KW-1185">Reference proteome</keyword>
<reference evidence="2 3" key="1">
    <citation type="journal article" date="2016" name="Int. J. Syst. Evol. Microbiol.">
        <title>Pyruvatibacter mobilis gen. nov., sp. nov., a marine bacterium from the culture broth of Picochlorum sp. 122.</title>
        <authorList>
            <person name="Wang G."/>
            <person name="Tang M."/>
            <person name="Wu H."/>
            <person name="Dai S."/>
            <person name="Li T."/>
            <person name="Chen C."/>
            <person name="He H."/>
            <person name="Fan J."/>
            <person name="Xiang W."/>
            <person name="Li X."/>
        </authorList>
    </citation>
    <scope>NUCLEOTIDE SEQUENCE [LARGE SCALE GENOMIC DNA]</scope>
    <source>
        <strain evidence="2 3">GYP-11</strain>
    </source>
</reference>
<accession>A0A845QFE6</accession>
<evidence type="ECO:0000313" key="3">
    <source>
        <dbReference type="Proteomes" id="UP000470384"/>
    </source>
</evidence>
<dbReference type="InterPro" id="IPR029069">
    <property type="entry name" value="HotDog_dom_sf"/>
</dbReference>
<dbReference type="Proteomes" id="UP000470384">
    <property type="component" value="Unassembled WGS sequence"/>
</dbReference>
<organism evidence="2 3">
    <name type="scientific">Pyruvatibacter mobilis</name>
    <dbReference type="NCBI Taxonomy" id="1712261"/>
    <lineage>
        <taxon>Bacteria</taxon>
        <taxon>Pseudomonadati</taxon>
        <taxon>Pseudomonadota</taxon>
        <taxon>Alphaproteobacteria</taxon>
        <taxon>Hyphomicrobiales</taxon>
        <taxon>Parvibaculaceae</taxon>
        <taxon>Pyruvatibacter</taxon>
    </lineage>
</organism>
<dbReference type="AlphaFoldDB" id="A0A845QFE6"/>
<protein>
    <submittedName>
        <fullName evidence="2">MaoC family dehydratase</fullName>
    </submittedName>
</protein>
<sequence length="152" mass="17044">MAGLYFEEFEDGMVIEHAIRRTITESDNTLFSVMTMNPAALHLDHHYAETETEFGKPLVNSLFTLGLMIGISVHDTTLGTTVANLGMTDVNFPKPLFHGDTVRVETRVIGKRESKSRPTQGIVTFDHTAFNQHGDEVARCRRQALMLKRPAK</sequence>
<dbReference type="InterPro" id="IPR002539">
    <property type="entry name" value="MaoC-like_dom"/>
</dbReference>
<evidence type="ECO:0000259" key="1">
    <source>
        <dbReference type="Pfam" id="PF01575"/>
    </source>
</evidence>
<dbReference type="CDD" id="cd03451">
    <property type="entry name" value="FkbR2"/>
    <property type="match status" value="1"/>
</dbReference>
<evidence type="ECO:0000313" key="2">
    <source>
        <dbReference type="EMBL" id="NBG96850.1"/>
    </source>
</evidence>
<dbReference type="SUPFAM" id="SSF54637">
    <property type="entry name" value="Thioesterase/thiol ester dehydrase-isomerase"/>
    <property type="match status" value="1"/>
</dbReference>
<dbReference type="PANTHER" id="PTHR43664">
    <property type="entry name" value="MONOAMINE OXIDASE-RELATED"/>
    <property type="match status" value="1"/>
</dbReference>
<dbReference type="Pfam" id="PF01575">
    <property type="entry name" value="MaoC_dehydratas"/>
    <property type="match status" value="1"/>
</dbReference>
<dbReference type="OrthoDB" id="9796589at2"/>
<comment type="caution">
    <text evidence="2">The sequence shown here is derived from an EMBL/GenBank/DDBJ whole genome shotgun (WGS) entry which is preliminary data.</text>
</comment>
<dbReference type="GeneID" id="300654306"/>